<evidence type="ECO:0000256" key="1">
    <source>
        <dbReference type="ARBA" id="ARBA00022729"/>
    </source>
</evidence>
<dbReference type="InterPro" id="IPR035940">
    <property type="entry name" value="CAP_sf"/>
</dbReference>
<reference evidence="5" key="1">
    <citation type="submission" date="2018-10" db="EMBL/GenBank/DDBJ databases">
        <title>Metagenomes of soda lake microbial mats from the interior of British Columbia, Canada.</title>
        <authorList>
            <person name="Zorz J.K."/>
            <person name="Sharp C."/>
            <person name="Kleiner M."/>
            <person name="Dong X."/>
            <person name="Strous M."/>
        </authorList>
    </citation>
    <scope>NUCLEOTIDE SEQUENCE</scope>
    <source>
        <strain evidence="5">LCM1.Bin51</strain>
    </source>
</reference>
<dbReference type="InterPro" id="IPR014044">
    <property type="entry name" value="CAP_dom"/>
</dbReference>
<feature type="compositionally biased region" description="Polar residues" evidence="2">
    <location>
        <begin position="200"/>
        <end position="211"/>
    </location>
</feature>
<dbReference type="SUPFAM" id="SSF55797">
    <property type="entry name" value="PR-1-like"/>
    <property type="match status" value="1"/>
</dbReference>
<dbReference type="AlphaFoldDB" id="A0A651EHJ9"/>
<feature type="region of interest" description="Disordered" evidence="2">
    <location>
        <begin position="200"/>
        <end position="224"/>
    </location>
</feature>
<dbReference type="InterPro" id="IPR001119">
    <property type="entry name" value="SLH_dom"/>
</dbReference>
<accession>A0A651EHJ9</accession>
<feature type="compositionally biased region" description="Acidic residues" evidence="2">
    <location>
        <begin position="212"/>
        <end position="222"/>
    </location>
</feature>
<dbReference type="PROSITE" id="PS51272">
    <property type="entry name" value="SLH"/>
    <property type="match status" value="2"/>
</dbReference>
<feature type="domain" description="SLH" evidence="4">
    <location>
        <begin position="84"/>
        <end position="147"/>
    </location>
</feature>
<evidence type="ECO:0000313" key="5">
    <source>
        <dbReference type="EMBL" id="TVP89116.1"/>
    </source>
</evidence>
<evidence type="ECO:0000256" key="2">
    <source>
        <dbReference type="SAM" id="MobiDB-lite"/>
    </source>
</evidence>
<keyword evidence="1 3" id="KW-0732">Signal</keyword>
<dbReference type="Gene3D" id="3.40.33.10">
    <property type="entry name" value="CAP"/>
    <property type="match status" value="1"/>
</dbReference>
<name>A0A651EHJ9_9BACI</name>
<dbReference type="EMBL" id="REBZ01000002">
    <property type="protein sequence ID" value="TVP89116.1"/>
    <property type="molecule type" value="Genomic_DNA"/>
</dbReference>
<evidence type="ECO:0000256" key="3">
    <source>
        <dbReference type="SAM" id="SignalP"/>
    </source>
</evidence>
<sequence length="397" mass="44552">MKRWMLSLGLISSMLLTLPVSASAYSGENKESWFDEEITQLSETELLEYFPGEPFDPNANLTRSETVELLHAAFPMEGETEQQEEAPFEDVAADDKEYEAVNALYNKEVIDSTDDKLFHGESLVTKGEYAVLLSKAAELHHSDSENFYADVDGETSEAVHALLEADILLKQEDENFYPEEVLTNGEAAELLLQTVNYYKDSNSNEGNSSEATSDELAEEEPEFEVKEANLTDKSFSLTEDENELAQSINAYREENGLEPLTISISLTQTARAHVEDSNAHAPESEREECSLHSWSAHGEWTPVCYGFDKNFAEKSWTKPSEITGGLYTGFGFENSYWNSIEATPEKALNGWKNSDSHRALLLGEGSWEDIEYMGVAIDGNYSHVWFGREEDPQGYVE</sequence>
<dbReference type="Pfam" id="PF00188">
    <property type="entry name" value="CAP"/>
    <property type="match status" value="1"/>
</dbReference>
<protein>
    <recommendedName>
        <fullName evidence="4">SLH domain-containing protein</fullName>
    </recommendedName>
</protein>
<proteinExistence type="predicted"/>
<dbReference type="CDD" id="cd05379">
    <property type="entry name" value="CAP_bacterial"/>
    <property type="match status" value="1"/>
</dbReference>
<gene>
    <name evidence="5" type="ORF">EA344_00015</name>
</gene>
<comment type="caution">
    <text evidence="5">The sequence shown here is derived from an EMBL/GenBank/DDBJ whole genome shotgun (WGS) entry which is preliminary data.</text>
</comment>
<feature type="signal peptide" evidence="3">
    <location>
        <begin position="1"/>
        <end position="24"/>
    </location>
</feature>
<evidence type="ECO:0000259" key="4">
    <source>
        <dbReference type="PROSITE" id="PS51272"/>
    </source>
</evidence>
<feature type="chain" id="PRO_5025038469" description="SLH domain-containing protein" evidence="3">
    <location>
        <begin position="25"/>
        <end position="397"/>
    </location>
</feature>
<dbReference type="Pfam" id="PF00395">
    <property type="entry name" value="SLH"/>
    <property type="match status" value="2"/>
</dbReference>
<organism evidence="5">
    <name type="scientific">Alkalicoccus sp</name>
    <dbReference type="NCBI Taxonomy" id="2005376"/>
    <lineage>
        <taxon>Bacteria</taxon>
        <taxon>Bacillati</taxon>
        <taxon>Bacillota</taxon>
        <taxon>Bacilli</taxon>
        <taxon>Bacillales</taxon>
        <taxon>Bacillaceae</taxon>
        <taxon>Alkalicoccus</taxon>
    </lineage>
</organism>
<feature type="domain" description="SLH" evidence="4">
    <location>
        <begin position="21"/>
        <end position="83"/>
    </location>
</feature>